<feature type="chain" id="PRO_5045101913" evidence="1">
    <location>
        <begin position="21"/>
        <end position="121"/>
    </location>
</feature>
<evidence type="ECO:0000256" key="1">
    <source>
        <dbReference type="SAM" id="SignalP"/>
    </source>
</evidence>
<proteinExistence type="predicted"/>
<keyword evidence="3" id="KW-1185">Reference proteome</keyword>
<protein>
    <submittedName>
        <fullName evidence="2">DUF4087 domain-containing protein</fullName>
    </submittedName>
</protein>
<dbReference type="Proteomes" id="UP001595697">
    <property type="component" value="Unassembled WGS sequence"/>
</dbReference>
<accession>A0ABV8E5Z0</accession>
<gene>
    <name evidence="2" type="ORF">ACFOVS_07000</name>
</gene>
<dbReference type="EMBL" id="JBHSBD010000026">
    <property type="protein sequence ID" value="MFC3967876.1"/>
    <property type="molecule type" value="Genomic_DNA"/>
</dbReference>
<dbReference type="InterPro" id="IPR025145">
    <property type="entry name" value="DUF4087"/>
</dbReference>
<sequence>MRRTLLAIAAFIAINTAAQAAENRCGWIVNPTPGNYWLDDKEGSWTIMTQGSDVEAKGAEKMPDFSAGQFVRTNGYYGYACTCMSVDVDRSEKRITQIFSVKQLTLAKCKGDKSLPKPKVE</sequence>
<reference evidence="3" key="1">
    <citation type="journal article" date="2019" name="Int. J. Syst. Evol. Microbiol.">
        <title>The Global Catalogue of Microorganisms (GCM) 10K type strain sequencing project: providing services to taxonomists for standard genome sequencing and annotation.</title>
        <authorList>
            <consortium name="The Broad Institute Genomics Platform"/>
            <consortium name="The Broad Institute Genome Sequencing Center for Infectious Disease"/>
            <person name="Wu L."/>
            <person name="Ma J."/>
        </authorList>
    </citation>
    <scope>NUCLEOTIDE SEQUENCE [LARGE SCALE GENOMIC DNA]</scope>
    <source>
        <strain evidence="3">TBRC 5781</strain>
    </source>
</reference>
<comment type="caution">
    <text evidence="2">The sequence shown here is derived from an EMBL/GenBank/DDBJ whole genome shotgun (WGS) entry which is preliminary data.</text>
</comment>
<organism evidence="2 3">
    <name type="scientific">Rhizobium lemnae</name>
    <dbReference type="NCBI Taxonomy" id="1214924"/>
    <lineage>
        <taxon>Bacteria</taxon>
        <taxon>Pseudomonadati</taxon>
        <taxon>Pseudomonadota</taxon>
        <taxon>Alphaproteobacteria</taxon>
        <taxon>Hyphomicrobiales</taxon>
        <taxon>Rhizobiaceae</taxon>
        <taxon>Rhizobium/Agrobacterium group</taxon>
        <taxon>Rhizobium</taxon>
    </lineage>
</organism>
<name>A0ABV8E5Z0_9HYPH</name>
<dbReference type="RefSeq" id="WP_247261731.1">
    <property type="nucleotide sequence ID" value="NZ_JALJQZ010000026.1"/>
</dbReference>
<keyword evidence="1" id="KW-0732">Signal</keyword>
<feature type="signal peptide" evidence="1">
    <location>
        <begin position="1"/>
        <end position="20"/>
    </location>
</feature>
<dbReference type="Pfam" id="PF13316">
    <property type="entry name" value="DUF4087"/>
    <property type="match status" value="1"/>
</dbReference>
<evidence type="ECO:0000313" key="2">
    <source>
        <dbReference type="EMBL" id="MFC3967876.1"/>
    </source>
</evidence>
<evidence type="ECO:0000313" key="3">
    <source>
        <dbReference type="Proteomes" id="UP001595697"/>
    </source>
</evidence>